<dbReference type="PROSITE" id="PS00888">
    <property type="entry name" value="CNMP_BINDING_1"/>
    <property type="match status" value="1"/>
</dbReference>
<dbReference type="PROSITE" id="PS50042">
    <property type="entry name" value="CNMP_BINDING_3"/>
    <property type="match status" value="1"/>
</dbReference>
<dbReference type="Proteomes" id="UP000193484">
    <property type="component" value="Unassembled WGS sequence"/>
</dbReference>
<dbReference type="PANTHER" id="PTHR24567:SF74">
    <property type="entry name" value="HTH-TYPE TRANSCRIPTIONAL REGULATOR ARCR"/>
    <property type="match status" value="1"/>
</dbReference>
<dbReference type="Pfam" id="PF13302">
    <property type="entry name" value="Acetyltransf_3"/>
    <property type="match status" value="1"/>
</dbReference>
<keyword evidence="2" id="KW-1185">Reference proteome</keyword>
<dbReference type="Gene3D" id="3.40.630.30">
    <property type="match status" value="1"/>
</dbReference>
<protein>
    <submittedName>
        <fullName evidence="1">Acetyltransferase</fullName>
    </submittedName>
</protein>
<dbReference type="SUPFAM" id="SSF51206">
    <property type="entry name" value="cAMP-binding domain-like"/>
    <property type="match status" value="1"/>
</dbReference>
<dbReference type="InterPro" id="IPR018488">
    <property type="entry name" value="cNMP-bd_CS"/>
</dbReference>
<dbReference type="InterPro" id="IPR016181">
    <property type="entry name" value="Acyl_CoA_acyltransferase"/>
</dbReference>
<name>A0A1X1RD93_MYCFA</name>
<dbReference type="RefSeq" id="WP_085095859.1">
    <property type="nucleotide sequence ID" value="NZ_AP022603.1"/>
</dbReference>
<dbReference type="PRINTS" id="PR00103">
    <property type="entry name" value="CAMPKINASE"/>
</dbReference>
<dbReference type="SMART" id="SM00100">
    <property type="entry name" value="cNMP"/>
    <property type="match status" value="1"/>
</dbReference>
<gene>
    <name evidence="1" type="ORF">AWC04_10570</name>
</gene>
<comment type="caution">
    <text evidence="1">The sequence shown here is derived from an EMBL/GenBank/DDBJ whole genome shotgun (WGS) entry which is preliminary data.</text>
</comment>
<dbReference type="CDD" id="cd04301">
    <property type="entry name" value="NAT_SF"/>
    <property type="match status" value="1"/>
</dbReference>
<organism evidence="1 2">
    <name type="scientific">Mycolicibacterium fallax</name>
    <name type="common">Mycobacterium fallax</name>
    <dbReference type="NCBI Taxonomy" id="1793"/>
    <lineage>
        <taxon>Bacteria</taxon>
        <taxon>Bacillati</taxon>
        <taxon>Actinomycetota</taxon>
        <taxon>Actinomycetes</taxon>
        <taxon>Mycobacteriales</taxon>
        <taxon>Mycobacteriaceae</taxon>
        <taxon>Mycolicibacterium</taxon>
    </lineage>
</organism>
<dbReference type="PROSITE" id="PS00889">
    <property type="entry name" value="CNMP_BINDING_2"/>
    <property type="match status" value="1"/>
</dbReference>
<dbReference type="Gene3D" id="2.60.120.10">
    <property type="entry name" value="Jelly Rolls"/>
    <property type="match status" value="1"/>
</dbReference>
<dbReference type="GO" id="GO:0005829">
    <property type="term" value="C:cytosol"/>
    <property type="evidence" value="ECO:0007669"/>
    <property type="project" value="TreeGrafter"/>
</dbReference>
<dbReference type="PROSITE" id="PS51186">
    <property type="entry name" value="GNAT"/>
    <property type="match status" value="1"/>
</dbReference>
<dbReference type="InterPro" id="IPR018490">
    <property type="entry name" value="cNMP-bd_dom_sf"/>
</dbReference>
<dbReference type="InterPro" id="IPR050397">
    <property type="entry name" value="Env_Response_Regulators"/>
</dbReference>
<dbReference type="OrthoDB" id="190266at2"/>
<dbReference type="STRING" id="1793.AWC04_10570"/>
<dbReference type="EMBL" id="LQOJ01000038">
    <property type="protein sequence ID" value="ORV03348.1"/>
    <property type="molecule type" value="Genomic_DNA"/>
</dbReference>
<evidence type="ECO:0000313" key="2">
    <source>
        <dbReference type="Proteomes" id="UP000193484"/>
    </source>
</evidence>
<dbReference type="GO" id="GO:0016747">
    <property type="term" value="F:acyltransferase activity, transferring groups other than amino-acyl groups"/>
    <property type="evidence" value="ECO:0007669"/>
    <property type="project" value="InterPro"/>
</dbReference>
<dbReference type="AlphaFoldDB" id="A0A1X1RD93"/>
<accession>A0A1X1RD93</accession>
<reference evidence="1 2" key="1">
    <citation type="submission" date="2016-01" db="EMBL/GenBank/DDBJ databases">
        <title>The new phylogeny of the genus Mycobacterium.</title>
        <authorList>
            <person name="Tarcisio F."/>
            <person name="Conor M."/>
            <person name="Antonella G."/>
            <person name="Elisabetta G."/>
            <person name="Giulia F.S."/>
            <person name="Sara T."/>
            <person name="Anna F."/>
            <person name="Clotilde B."/>
            <person name="Roberto B."/>
            <person name="Veronica D.S."/>
            <person name="Fabio R."/>
            <person name="Monica P."/>
            <person name="Olivier J."/>
            <person name="Enrico T."/>
            <person name="Nicola S."/>
        </authorList>
    </citation>
    <scope>NUCLEOTIDE SEQUENCE [LARGE SCALE GENOMIC DNA]</scope>
    <source>
        <strain evidence="1 2">DSM 44179</strain>
    </source>
</reference>
<proteinExistence type="predicted"/>
<evidence type="ECO:0000313" key="1">
    <source>
        <dbReference type="EMBL" id="ORV03348.1"/>
    </source>
</evidence>
<sequence>MVETVAERAAALAGLAVFADCTVADLDPLARLLVPRNARAGEVLVRQGDPADTFLIIAAGTVEVHRDLPDGTEIAVDVDPGRIVGELALLRNSPRSATVHAITDLTGWRGGEDAFAVLIELPGVLERLIRVARQRLAAFITPVPLRLDTGQRLLLRPVLPGDNARSMHSHITFSNDTFYRRFQTARHPSEQLMRYLFEVDYVEHFVWVVVTDDGDLVADARFVRDEPDSPRAEVAFIVADAYQGHGIGTFLMGALWIAARVAGVRTFHARVLSSNQPMRAIFDHAGAHWEREDLAVVATEIDVPQTDPFEPEVTRGIEEMARRALRAL</sequence>
<dbReference type="InterPro" id="IPR014710">
    <property type="entry name" value="RmlC-like_jellyroll"/>
</dbReference>
<dbReference type="GO" id="GO:0003700">
    <property type="term" value="F:DNA-binding transcription factor activity"/>
    <property type="evidence" value="ECO:0007669"/>
    <property type="project" value="TreeGrafter"/>
</dbReference>
<dbReference type="PANTHER" id="PTHR24567">
    <property type="entry name" value="CRP FAMILY TRANSCRIPTIONAL REGULATORY PROTEIN"/>
    <property type="match status" value="1"/>
</dbReference>
<dbReference type="Pfam" id="PF00027">
    <property type="entry name" value="cNMP_binding"/>
    <property type="match status" value="1"/>
</dbReference>
<dbReference type="CDD" id="cd00038">
    <property type="entry name" value="CAP_ED"/>
    <property type="match status" value="1"/>
</dbReference>
<keyword evidence="1" id="KW-0808">Transferase</keyword>
<dbReference type="InterPro" id="IPR000182">
    <property type="entry name" value="GNAT_dom"/>
</dbReference>
<dbReference type="SUPFAM" id="SSF55729">
    <property type="entry name" value="Acyl-CoA N-acyltransferases (Nat)"/>
    <property type="match status" value="1"/>
</dbReference>
<dbReference type="InterPro" id="IPR000595">
    <property type="entry name" value="cNMP-bd_dom"/>
</dbReference>